<evidence type="ECO:0000313" key="7">
    <source>
        <dbReference type="EMBL" id="MUP40540.1"/>
    </source>
</evidence>
<feature type="compositionally biased region" description="Basic and acidic residues" evidence="6">
    <location>
        <begin position="25"/>
        <end position="36"/>
    </location>
</feature>
<reference evidence="7" key="1">
    <citation type="submission" date="2018-11" db="EMBL/GenBank/DDBJ databases">
        <title>Venom-gland transcriptomics and venom proteomics of the Florida green centipede (Hemiscolopendra marginata) reveal sex-based variation in a centipede venom.</title>
        <authorList>
            <person name="Nystrom G.S."/>
            <person name="Ward M.J."/>
            <person name="Ellsworth S.A."/>
            <person name="Rokyta D.R."/>
        </authorList>
    </citation>
    <scope>NUCLEOTIDE SEQUENCE</scope>
    <source>
        <tissue evidence="7">Venom gland</tissue>
    </source>
</reference>
<accession>A0A646QIW2</accession>
<proteinExistence type="inferred from homology"/>
<evidence type="ECO:0000256" key="1">
    <source>
        <dbReference type="ARBA" id="ARBA00004123"/>
    </source>
</evidence>
<dbReference type="EMBL" id="GHBY01000363">
    <property type="protein sequence ID" value="MUP40540.1"/>
    <property type="molecule type" value="Transcribed_RNA"/>
</dbReference>
<comment type="similarity">
    <text evidence="3">Belongs to the MCRIP family.</text>
</comment>
<evidence type="ECO:0000256" key="2">
    <source>
        <dbReference type="ARBA" id="ARBA00004210"/>
    </source>
</evidence>
<evidence type="ECO:0000256" key="3">
    <source>
        <dbReference type="ARBA" id="ARBA00010821"/>
    </source>
</evidence>
<organism evidence="7">
    <name type="scientific">Hemiscolopendra marginata</name>
    <dbReference type="NCBI Taxonomy" id="943146"/>
    <lineage>
        <taxon>Eukaryota</taxon>
        <taxon>Metazoa</taxon>
        <taxon>Ecdysozoa</taxon>
        <taxon>Arthropoda</taxon>
        <taxon>Myriapoda</taxon>
        <taxon>Chilopoda</taxon>
        <taxon>Pleurostigmophora</taxon>
        <taxon>Scolopendromorpha</taxon>
        <taxon>Scolopendridae</taxon>
        <taxon>Hemiscolopendra</taxon>
    </lineage>
</organism>
<feature type="compositionally biased region" description="Polar residues" evidence="6">
    <location>
        <begin position="56"/>
        <end position="66"/>
    </location>
</feature>
<dbReference type="InterPro" id="IPR029428">
    <property type="entry name" value="MCRIP"/>
</dbReference>
<evidence type="ECO:0000256" key="6">
    <source>
        <dbReference type="SAM" id="MobiDB-lite"/>
    </source>
</evidence>
<feature type="region of interest" description="Disordered" evidence="6">
    <location>
        <begin position="1"/>
        <end position="70"/>
    </location>
</feature>
<dbReference type="Pfam" id="PF14799">
    <property type="entry name" value="FAM195"/>
    <property type="match status" value="1"/>
</dbReference>
<dbReference type="GO" id="GO:0005634">
    <property type="term" value="C:nucleus"/>
    <property type="evidence" value="ECO:0007669"/>
    <property type="project" value="UniProtKB-SubCell"/>
</dbReference>
<keyword evidence="4" id="KW-0963">Cytoplasm</keyword>
<evidence type="ECO:0000256" key="5">
    <source>
        <dbReference type="ARBA" id="ARBA00023242"/>
    </source>
</evidence>
<comment type="subcellular location">
    <subcellularLocation>
        <location evidence="2">Cytoplasm</location>
        <location evidence="2">Stress granule</location>
    </subcellularLocation>
    <subcellularLocation>
        <location evidence="1">Nucleus</location>
    </subcellularLocation>
</comment>
<sequence>MYTVSKGPSKQVVEKTRKGFSQKIENPRDLSKKAGDPEEPIEMSSPKPVFHPVNGKRSTNQRSPQEAITPHHEEIIKYVYEAWNRVHKEFEMNKHPTYDNRVPTVTYYQDTNPNPDLQNFKPFDLECFWGQRLYKQVTQST</sequence>
<protein>
    <submittedName>
        <fullName evidence="7">FAM195A</fullName>
    </submittedName>
</protein>
<name>A0A646QIW2_9MYRI</name>
<dbReference type="AlphaFoldDB" id="A0A646QIW2"/>
<keyword evidence="5" id="KW-0539">Nucleus</keyword>
<evidence type="ECO:0000256" key="4">
    <source>
        <dbReference type="ARBA" id="ARBA00022490"/>
    </source>
</evidence>
<dbReference type="GO" id="GO:0010494">
    <property type="term" value="C:cytoplasmic stress granule"/>
    <property type="evidence" value="ECO:0007669"/>
    <property type="project" value="UniProtKB-SubCell"/>
</dbReference>